<feature type="compositionally biased region" description="Basic and acidic residues" evidence="6">
    <location>
        <begin position="629"/>
        <end position="644"/>
    </location>
</feature>
<dbReference type="KEGG" id="ccan:109690140"/>
<keyword evidence="4" id="KW-0969">Cilium</keyword>
<protein>
    <submittedName>
        <fullName evidence="9">Intraflagellar transport protein 140 homolog</fullName>
    </submittedName>
</protein>
<proteinExistence type="predicted"/>
<gene>
    <name evidence="9" type="primary">LOC109690140</name>
</gene>
<dbReference type="InterPro" id="IPR056168">
    <property type="entry name" value="TPR_IF140/IFT172/WDR19"/>
</dbReference>
<dbReference type="Pfam" id="PF24760">
    <property type="entry name" value="TPR_IF140_C"/>
    <property type="match status" value="1"/>
</dbReference>
<dbReference type="GO" id="GO:0035721">
    <property type="term" value="P:intraciliary retrograde transport"/>
    <property type="evidence" value="ECO:0007669"/>
    <property type="project" value="TreeGrafter"/>
</dbReference>
<dbReference type="RefSeq" id="XP_020024901.1">
    <property type="nucleotide sequence ID" value="XM_020169312.1"/>
</dbReference>
<dbReference type="InterPro" id="IPR056156">
    <property type="entry name" value="TPR_IF140_C"/>
</dbReference>
<evidence type="ECO:0000256" key="1">
    <source>
        <dbReference type="ARBA" id="ARBA00004138"/>
    </source>
</evidence>
<organism evidence="9">
    <name type="scientific">Castor canadensis</name>
    <name type="common">American beaver</name>
    <dbReference type="NCBI Taxonomy" id="51338"/>
    <lineage>
        <taxon>Eukaryota</taxon>
        <taxon>Metazoa</taxon>
        <taxon>Chordata</taxon>
        <taxon>Craniata</taxon>
        <taxon>Vertebrata</taxon>
        <taxon>Euteleostomi</taxon>
        <taxon>Mammalia</taxon>
        <taxon>Eutheria</taxon>
        <taxon>Euarchontoglires</taxon>
        <taxon>Glires</taxon>
        <taxon>Rodentia</taxon>
        <taxon>Castorimorpha</taxon>
        <taxon>Castoridae</taxon>
        <taxon>Castor</taxon>
    </lineage>
</organism>
<accession>A0A8B7UYY7</accession>
<dbReference type="GO" id="GO:0036064">
    <property type="term" value="C:ciliary basal body"/>
    <property type="evidence" value="ECO:0007669"/>
    <property type="project" value="TreeGrafter"/>
</dbReference>
<comment type="subcellular location">
    <subcellularLocation>
        <location evidence="1">Cell projection</location>
        <location evidence="1">Cilium</location>
    </subcellularLocation>
</comment>
<dbReference type="AlphaFoldDB" id="A0A8B7UYY7"/>
<keyword evidence="5" id="KW-0966">Cell projection</keyword>
<evidence type="ECO:0000256" key="2">
    <source>
        <dbReference type="ARBA" id="ARBA00022574"/>
    </source>
</evidence>
<feature type="compositionally biased region" description="Acidic residues" evidence="6">
    <location>
        <begin position="645"/>
        <end position="656"/>
    </location>
</feature>
<evidence type="ECO:0000256" key="5">
    <source>
        <dbReference type="ARBA" id="ARBA00023273"/>
    </source>
</evidence>
<reference evidence="9" key="1">
    <citation type="submission" date="2025-08" db="UniProtKB">
        <authorList>
            <consortium name="RefSeq"/>
        </authorList>
    </citation>
    <scope>IDENTIFICATION</scope>
    <source>
        <tissue evidence="9">Leukocyte</tissue>
    </source>
</reference>
<keyword evidence="3" id="KW-0677">Repeat</keyword>
<feature type="domain" description="IF140/IFT172/WDR19 TPR" evidence="8">
    <location>
        <begin position="1"/>
        <end position="466"/>
    </location>
</feature>
<sequence length="656" mass="76098">MARMCVKTQRLDVAKVCLGNMGHARGARALREAEREPEPEARVAMLAIQLGMLEEAEQLYKKCKRYDLLNKFYQASDQWQKAVEVAELHDRIHLRTTYYNYAKHLEASSDCVLALGYYEKSDTHYFEVPRMLSEDLQSLELYINKMKDMTLWRWWAQYLESQSEMNAALHYYELARDYFSLVRIYCFQGNIQKAAEIANETGNLAASYHLARQYESQEEVRQAVHFYTRAQAFNNAIRLCKENGLDDQLMNLALLSSPEDMIEAARYYEEKGEQMDRAVMLYHKAGHFSKALELAFATQQFAALQLIAEDLDENSDPALLARCSDFCVEHKQFEKAVELLLAARKYHKALQLCIDQNLTMTREMAEKMTVSKDCKDLSEESRRELLEQIANCCMRQGNYHLATKKYTQAGNKLKAMRALLKSGDTEKIVFFAGVSRQKEIYIMAANYLQSLDWRKEPEIMKNIISFYTKGRALDLLAGFYDACAQVEIDEYQNYDKAHGALTEAYKCLSKAKAKSPLDQETKLAQLQSKMTLVKRFIQARRTYTEDPKESLRQCELLLEEPDLDSTVRTGDVYGFLVEHHVQMEEYQMAYKYLEEMRKRLPSANMSYYVEQGTVDTVHQSLGLPLPRMAPERVRHNSMEDRKEAEEEVGEEVENDP</sequence>
<dbReference type="PANTHER" id="PTHR15722">
    <property type="entry name" value="IFT140/172-RELATED"/>
    <property type="match status" value="1"/>
</dbReference>
<dbReference type="Pfam" id="PF24762">
    <property type="entry name" value="TPR_IF140-IFT172"/>
    <property type="match status" value="1"/>
</dbReference>
<dbReference type="Gene3D" id="1.25.40.470">
    <property type="match status" value="2"/>
</dbReference>
<evidence type="ECO:0000256" key="6">
    <source>
        <dbReference type="SAM" id="MobiDB-lite"/>
    </source>
</evidence>
<feature type="region of interest" description="Disordered" evidence="6">
    <location>
        <begin position="623"/>
        <end position="656"/>
    </location>
</feature>
<dbReference type="GO" id="GO:0030991">
    <property type="term" value="C:intraciliary transport particle A"/>
    <property type="evidence" value="ECO:0007669"/>
    <property type="project" value="TreeGrafter"/>
</dbReference>
<feature type="domain" description="IF140 C-terminal TPR" evidence="7">
    <location>
        <begin position="474"/>
        <end position="597"/>
    </location>
</feature>
<keyword evidence="2" id="KW-0853">WD repeat</keyword>
<name>A0A8B7UYY7_CASCN</name>
<evidence type="ECO:0000259" key="8">
    <source>
        <dbReference type="Pfam" id="PF24762"/>
    </source>
</evidence>
<evidence type="ECO:0000256" key="3">
    <source>
        <dbReference type="ARBA" id="ARBA00022737"/>
    </source>
</evidence>
<dbReference type="PANTHER" id="PTHR15722:SF7">
    <property type="entry name" value="INTRAFLAGELLAR TRANSPORT PROTEIN 140 HOMOLOG"/>
    <property type="match status" value="1"/>
</dbReference>
<evidence type="ECO:0000256" key="4">
    <source>
        <dbReference type="ARBA" id="ARBA00023069"/>
    </source>
</evidence>
<evidence type="ECO:0000313" key="9">
    <source>
        <dbReference type="RefSeq" id="XP_020024901.1"/>
    </source>
</evidence>
<dbReference type="FunFam" id="1.25.40.470:FF:000010">
    <property type="entry name" value="Intraflagellar transport 140 homolog (Chlamydomonas)"/>
    <property type="match status" value="1"/>
</dbReference>
<dbReference type="OrthoDB" id="10258787at2759"/>
<dbReference type="GO" id="GO:0005930">
    <property type="term" value="C:axoneme"/>
    <property type="evidence" value="ECO:0007669"/>
    <property type="project" value="TreeGrafter"/>
</dbReference>
<evidence type="ECO:0000259" key="7">
    <source>
        <dbReference type="Pfam" id="PF24760"/>
    </source>
</evidence>